<protein>
    <recommendedName>
        <fullName evidence="4">BTB domain-containing protein</fullName>
    </recommendedName>
</protein>
<dbReference type="AlphaFoldDB" id="A0A9P6GQM5"/>
<feature type="compositionally biased region" description="Basic and acidic residues" evidence="1">
    <location>
        <begin position="336"/>
        <end position="359"/>
    </location>
</feature>
<evidence type="ECO:0008006" key="4">
    <source>
        <dbReference type="Google" id="ProtNLM"/>
    </source>
</evidence>
<evidence type="ECO:0000313" key="2">
    <source>
        <dbReference type="EMBL" id="KAF9740031.1"/>
    </source>
</evidence>
<proteinExistence type="predicted"/>
<gene>
    <name evidence="2" type="ORF">PMIN01_02666</name>
</gene>
<feature type="region of interest" description="Disordered" evidence="1">
    <location>
        <begin position="328"/>
        <end position="368"/>
    </location>
</feature>
<feature type="compositionally biased region" description="Polar residues" evidence="1">
    <location>
        <begin position="49"/>
        <end position="59"/>
    </location>
</feature>
<sequence length="368" mass="40824">MSGFPPPYRFFQTAIAPPDDDGCSIAASPPSPPSDRDLDVHPLDPGLPNTPSSADQTPVANNSIVKVVVRIKPDLPGTSGSRRNTQAVLSTSPTTQRTLFLQKSIISRHSARLRVTCEPASKIHVDLDGGTFSLAAFQNFVDFSHSNIYSVNKSASDYHVIYSHVQAWLLGAKLAAPTYQAAALRELYTWIEPAHSPIRAEDVDFVCSKTPEDCILRALFFDAVAARWTQLNAITIGANPVYNFPRETAPEPYAQLDPPPTLTWKGLYSKHRDFRKRTVGTVKVRDSQRARLLRPVEDYITGKARLQGEDFVNEVVVGSWFGDRGLARPRPMPYGRRRESGSGSREDPRRGRSAERQVDEEYMTMGDA</sequence>
<comment type="caution">
    <text evidence="2">The sequence shown here is derived from an EMBL/GenBank/DDBJ whole genome shotgun (WGS) entry which is preliminary data.</text>
</comment>
<organism evidence="2 3">
    <name type="scientific">Paraphaeosphaeria minitans</name>
    <dbReference type="NCBI Taxonomy" id="565426"/>
    <lineage>
        <taxon>Eukaryota</taxon>
        <taxon>Fungi</taxon>
        <taxon>Dikarya</taxon>
        <taxon>Ascomycota</taxon>
        <taxon>Pezizomycotina</taxon>
        <taxon>Dothideomycetes</taxon>
        <taxon>Pleosporomycetidae</taxon>
        <taxon>Pleosporales</taxon>
        <taxon>Massarineae</taxon>
        <taxon>Didymosphaeriaceae</taxon>
        <taxon>Paraphaeosphaeria</taxon>
    </lineage>
</organism>
<dbReference type="Proteomes" id="UP000756921">
    <property type="component" value="Unassembled WGS sequence"/>
</dbReference>
<reference evidence="2" key="1">
    <citation type="journal article" date="2020" name="Mol. Plant Microbe Interact.">
        <title>Genome Sequence of the Biocontrol Agent Coniothyrium minitans strain Conio (IMI 134523).</title>
        <authorList>
            <person name="Patel D."/>
            <person name="Shittu T.A."/>
            <person name="Baroncelli R."/>
            <person name="Muthumeenakshi S."/>
            <person name="Osborne T.H."/>
            <person name="Janganan T.K."/>
            <person name="Sreenivasaprasad S."/>
        </authorList>
    </citation>
    <scope>NUCLEOTIDE SEQUENCE</scope>
    <source>
        <strain evidence="2">Conio</strain>
    </source>
</reference>
<dbReference type="OrthoDB" id="3685561at2759"/>
<accession>A0A9P6GQM5</accession>
<evidence type="ECO:0000256" key="1">
    <source>
        <dbReference type="SAM" id="MobiDB-lite"/>
    </source>
</evidence>
<dbReference type="EMBL" id="WJXW01000002">
    <property type="protein sequence ID" value="KAF9740031.1"/>
    <property type="molecule type" value="Genomic_DNA"/>
</dbReference>
<name>A0A9P6GQM5_9PLEO</name>
<keyword evidence="3" id="KW-1185">Reference proteome</keyword>
<feature type="region of interest" description="Disordered" evidence="1">
    <location>
        <begin position="1"/>
        <end position="59"/>
    </location>
</feature>
<evidence type="ECO:0000313" key="3">
    <source>
        <dbReference type="Proteomes" id="UP000756921"/>
    </source>
</evidence>